<protein>
    <submittedName>
        <fullName evidence="1">Uncharacterized protein</fullName>
    </submittedName>
</protein>
<name>A0AAV4AT93_9GAST</name>
<dbReference type="AlphaFoldDB" id="A0AAV4AT93"/>
<evidence type="ECO:0000313" key="1">
    <source>
        <dbReference type="EMBL" id="GFO10613.1"/>
    </source>
</evidence>
<evidence type="ECO:0000313" key="2">
    <source>
        <dbReference type="Proteomes" id="UP000735302"/>
    </source>
</evidence>
<organism evidence="1 2">
    <name type="scientific">Plakobranchus ocellatus</name>
    <dbReference type="NCBI Taxonomy" id="259542"/>
    <lineage>
        <taxon>Eukaryota</taxon>
        <taxon>Metazoa</taxon>
        <taxon>Spiralia</taxon>
        <taxon>Lophotrochozoa</taxon>
        <taxon>Mollusca</taxon>
        <taxon>Gastropoda</taxon>
        <taxon>Heterobranchia</taxon>
        <taxon>Euthyneura</taxon>
        <taxon>Panpulmonata</taxon>
        <taxon>Sacoglossa</taxon>
        <taxon>Placobranchoidea</taxon>
        <taxon>Plakobranchidae</taxon>
        <taxon>Plakobranchus</taxon>
    </lineage>
</organism>
<dbReference type="EMBL" id="BLXT01004186">
    <property type="protein sequence ID" value="GFO10613.1"/>
    <property type="molecule type" value="Genomic_DNA"/>
</dbReference>
<proteinExistence type="predicted"/>
<dbReference type="Proteomes" id="UP000735302">
    <property type="component" value="Unassembled WGS sequence"/>
</dbReference>
<sequence length="128" mass="14302">MLETDDIRLHNIGSSHRYSDNMRQTCYALQGEANVAATNCSHVVEIFAKHLFNTEFQESLPSASISLNFSIEAHIIAQQQVASEILSNDHFTFACDAPSRQKSSLLGTTYCALNGKTDLVLRFFRDCL</sequence>
<accession>A0AAV4AT93</accession>
<reference evidence="1 2" key="1">
    <citation type="journal article" date="2021" name="Elife">
        <title>Chloroplast acquisition without the gene transfer in kleptoplastic sea slugs, Plakobranchus ocellatus.</title>
        <authorList>
            <person name="Maeda T."/>
            <person name="Takahashi S."/>
            <person name="Yoshida T."/>
            <person name="Shimamura S."/>
            <person name="Takaki Y."/>
            <person name="Nagai Y."/>
            <person name="Toyoda A."/>
            <person name="Suzuki Y."/>
            <person name="Arimoto A."/>
            <person name="Ishii H."/>
            <person name="Satoh N."/>
            <person name="Nishiyama T."/>
            <person name="Hasebe M."/>
            <person name="Maruyama T."/>
            <person name="Minagawa J."/>
            <person name="Obokata J."/>
            <person name="Shigenobu S."/>
        </authorList>
    </citation>
    <scope>NUCLEOTIDE SEQUENCE [LARGE SCALE GENOMIC DNA]</scope>
</reference>
<keyword evidence="2" id="KW-1185">Reference proteome</keyword>
<gene>
    <name evidence="1" type="ORF">PoB_003711800</name>
</gene>
<comment type="caution">
    <text evidence="1">The sequence shown here is derived from an EMBL/GenBank/DDBJ whole genome shotgun (WGS) entry which is preliminary data.</text>
</comment>